<proteinExistence type="predicted"/>
<gene>
    <name evidence="3" type="ORF">BDN71DRAFT_1442919</name>
</gene>
<evidence type="ECO:0000259" key="2">
    <source>
        <dbReference type="Pfam" id="PF20152"/>
    </source>
</evidence>
<keyword evidence="1" id="KW-0472">Membrane</keyword>
<sequence length="291" mass="32216">MIGASSKPWPFASGKIRLLVSSGTERFTRNFSSILDLGHIVAILRYFYAFTILRFGLADTTTWRMPLALVIASIFDGFICALVSGFFIHRIQKLTGKLLMVVVCAFLSFLRLFGKLGIAMLGILESQEDFLGNRKWLVIATVSVGAASDLFIAGALTRNLRLRRNGQNGVPVVERSIEILDKLILDTLRAGLVNSLLSLSLVIFLLTIPRTLVWVAIFLCQARGFTMSFFATLNNRQSLRPPRSSSGTTLSIQFARTTVSGPSSARLSLPNVYEDKQESRSRAITFRDDTV</sequence>
<feature type="transmembrane region" description="Helical" evidence="1">
    <location>
        <begin position="100"/>
        <end position="124"/>
    </location>
</feature>
<reference evidence="3" key="1">
    <citation type="submission" date="2020-11" db="EMBL/GenBank/DDBJ databases">
        <authorList>
            <consortium name="DOE Joint Genome Institute"/>
            <person name="Ahrendt S."/>
            <person name="Riley R."/>
            <person name="Andreopoulos W."/>
            <person name="Labutti K."/>
            <person name="Pangilinan J."/>
            <person name="Ruiz-Duenas F.J."/>
            <person name="Barrasa J.M."/>
            <person name="Sanchez-Garcia M."/>
            <person name="Camarero S."/>
            <person name="Miyauchi S."/>
            <person name="Serrano A."/>
            <person name="Linde D."/>
            <person name="Babiker R."/>
            <person name="Drula E."/>
            <person name="Ayuso-Fernandez I."/>
            <person name="Pacheco R."/>
            <person name="Padilla G."/>
            <person name="Ferreira P."/>
            <person name="Barriuso J."/>
            <person name="Kellner H."/>
            <person name="Castanera R."/>
            <person name="Alfaro M."/>
            <person name="Ramirez L."/>
            <person name="Pisabarro A.G."/>
            <person name="Kuo A."/>
            <person name="Tritt A."/>
            <person name="Lipzen A."/>
            <person name="He G."/>
            <person name="Yan M."/>
            <person name="Ng V."/>
            <person name="Cullen D."/>
            <person name="Martin F."/>
            <person name="Rosso M.-N."/>
            <person name="Henrissat B."/>
            <person name="Hibbett D."/>
            <person name="Martinez A.T."/>
            <person name="Grigoriev I.V."/>
        </authorList>
    </citation>
    <scope>NUCLEOTIDE SEQUENCE</scope>
    <source>
        <strain evidence="3">ATCC 90797</strain>
    </source>
</reference>
<evidence type="ECO:0000256" key="1">
    <source>
        <dbReference type="SAM" id="Phobius"/>
    </source>
</evidence>
<keyword evidence="4" id="KW-1185">Reference proteome</keyword>
<dbReference type="AlphaFoldDB" id="A0A9P6A4K7"/>
<feature type="transmembrane region" description="Helical" evidence="1">
    <location>
        <begin position="67"/>
        <end position="88"/>
    </location>
</feature>
<keyword evidence="1" id="KW-1133">Transmembrane helix</keyword>
<keyword evidence="1" id="KW-0812">Transmembrane</keyword>
<evidence type="ECO:0000313" key="3">
    <source>
        <dbReference type="EMBL" id="KAF9498932.1"/>
    </source>
</evidence>
<dbReference type="Pfam" id="PF20152">
    <property type="entry name" value="DUF6534"/>
    <property type="match status" value="1"/>
</dbReference>
<evidence type="ECO:0000313" key="4">
    <source>
        <dbReference type="Proteomes" id="UP000807025"/>
    </source>
</evidence>
<feature type="transmembrane region" description="Helical" evidence="1">
    <location>
        <begin position="136"/>
        <end position="156"/>
    </location>
</feature>
<name>A0A9P6A4K7_PLEER</name>
<organism evidence="3 4">
    <name type="scientific">Pleurotus eryngii</name>
    <name type="common">Boletus of the steppes</name>
    <dbReference type="NCBI Taxonomy" id="5323"/>
    <lineage>
        <taxon>Eukaryota</taxon>
        <taxon>Fungi</taxon>
        <taxon>Dikarya</taxon>
        <taxon>Basidiomycota</taxon>
        <taxon>Agaricomycotina</taxon>
        <taxon>Agaricomycetes</taxon>
        <taxon>Agaricomycetidae</taxon>
        <taxon>Agaricales</taxon>
        <taxon>Pleurotineae</taxon>
        <taxon>Pleurotaceae</taxon>
        <taxon>Pleurotus</taxon>
    </lineage>
</organism>
<feature type="domain" description="DUF6534" evidence="2">
    <location>
        <begin position="146"/>
        <end position="238"/>
    </location>
</feature>
<comment type="caution">
    <text evidence="3">The sequence shown here is derived from an EMBL/GenBank/DDBJ whole genome shotgun (WGS) entry which is preliminary data.</text>
</comment>
<dbReference type="EMBL" id="MU154535">
    <property type="protein sequence ID" value="KAF9498932.1"/>
    <property type="molecule type" value="Genomic_DNA"/>
</dbReference>
<dbReference type="InterPro" id="IPR045339">
    <property type="entry name" value="DUF6534"/>
</dbReference>
<accession>A0A9P6A4K7</accession>
<dbReference type="OrthoDB" id="2535105at2759"/>
<dbReference type="Proteomes" id="UP000807025">
    <property type="component" value="Unassembled WGS sequence"/>
</dbReference>
<protein>
    <recommendedName>
        <fullName evidence="2">DUF6534 domain-containing protein</fullName>
    </recommendedName>
</protein>
<feature type="transmembrane region" description="Helical" evidence="1">
    <location>
        <begin position="34"/>
        <end position="55"/>
    </location>
</feature>